<evidence type="ECO:0000256" key="2">
    <source>
        <dbReference type="ARBA" id="ARBA00023002"/>
    </source>
</evidence>
<evidence type="ECO:0000256" key="1">
    <source>
        <dbReference type="ARBA" id="ARBA00006484"/>
    </source>
</evidence>
<gene>
    <name evidence="3" type="ORF">OJ16_04485</name>
</gene>
<dbReference type="InterPro" id="IPR002347">
    <property type="entry name" value="SDR_fam"/>
</dbReference>
<keyword evidence="4" id="KW-1185">Reference proteome</keyword>
<dbReference type="CDD" id="cd05233">
    <property type="entry name" value="SDR_c"/>
    <property type="match status" value="1"/>
</dbReference>
<dbReference type="Gene3D" id="3.40.50.720">
    <property type="entry name" value="NAD(P)-binding Rossmann-like Domain"/>
    <property type="match status" value="1"/>
</dbReference>
<evidence type="ECO:0000313" key="4">
    <source>
        <dbReference type="Proteomes" id="UP000031672"/>
    </source>
</evidence>
<accession>A0A0C2K9E1</accession>
<dbReference type="EMBL" id="JTKH01000006">
    <property type="protein sequence ID" value="KII80572.1"/>
    <property type="molecule type" value="Genomic_DNA"/>
</dbReference>
<dbReference type="RefSeq" id="WP_040987842.1">
    <property type="nucleotide sequence ID" value="NZ_JTKH01000006.1"/>
</dbReference>
<evidence type="ECO:0000313" key="3">
    <source>
        <dbReference type="EMBL" id="KII80572.1"/>
    </source>
</evidence>
<dbReference type="Pfam" id="PF00106">
    <property type="entry name" value="adh_short"/>
    <property type="match status" value="1"/>
</dbReference>
<dbReference type="InterPro" id="IPR036291">
    <property type="entry name" value="NAD(P)-bd_dom_sf"/>
</dbReference>
<dbReference type="AlphaFoldDB" id="A0A0C2K9E1"/>
<comment type="similarity">
    <text evidence="1">Belongs to the short-chain dehydrogenases/reductases (SDR) family.</text>
</comment>
<name>A0A0C2K9E1_9VIBR</name>
<dbReference type="SUPFAM" id="SSF51735">
    <property type="entry name" value="NAD(P)-binding Rossmann-fold domains"/>
    <property type="match status" value="1"/>
</dbReference>
<dbReference type="OrthoDB" id="5918124at2"/>
<dbReference type="PANTHER" id="PTHR43639">
    <property type="entry name" value="OXIDOREDUCTASE, SHORT-CHAIN DEHYDROGENASE/REDUCTASE FAMILY (AFU_ORTHOLOGUE AFUA_5G02870)"/>
    <property type="match status" value="1"/>
</dbReference>
<protein>
    <submittedName>
        <fullName evidence="3">Short-chain dehydrogenase</fullName>
    </submittedName>
</protein>
<dbReference type="Proteomes" id="UP000031672">
    <property type="component" value="Unassembled WGS sequence"/>
</dbReference>
<organism evidence="3 4">
    <name type="scientific">Vibrio renipiscarius</name>
    <dbReference type="NCBI Taxonomy" id="1461322"/>
    <lineage>
        <taxon>Bacteria</taxon>
        <taxon>Pseudomonadati</taxon>
        <taxon>Pseudomonadota</taxon>
        <taxon>Gammaproteobacteria</taxon>
        <taxon>Vibrionales</taxon>
        <taxon>Vibrionaceae</taxon>
        <taxon>Vibrio</taxon>
    </lineage>
</organism>
<reference evidence="3 4" key="1">
    <citation type="submission" date="2014-11" db="EMBL/GenBank/DDBJ databases">
        <title>Draft Genome Sequence of Vibrio piscirenalis strains CECT 8603T and CECT 8604, two marine Gammaproteobacterium isolated from cultured gilthead sea bream (Sparus aurata).</title>
        <authorList>
            <person name="Arahal D.R."/>
            <person name="Rodrigo-Torres L."/>
            <person name="Lucena T."/>
            <person name="Pujalte M.J."/>
        </authorList>
    </citation>
    <scope>NUCLEOTIDE SEQUENCE [LARGE SCALE GENOMIC DNA]</scope>
    <source>
        <strain evidence="3 4">DCR 1-4-2</strain>
    </source>
</reference>
<keyword evidence="2" id="KW-0560">Oxidoreductase</keyword>
<accession>A0A0C2P2C1</accession>
<dbReference type="GO" id="GO:0016491">
    <property type="term" value="F:oxidoreductase activity"/>
    <property type="evidence" value="ECO:0007669"/>
    <property type="project" value="UniProtKB-KW"/>
</dbReference>
<dbReference type="NCBIfam" id="NF006464">
    <property type="entry name" value="PRK08862.1"/>
    <property type="match status" value="1"/>
</dbReference>
<comment type="caution">
    <text evidence="3">The sequence shown here is derived from an EMBL/GenBank/DDBJ whole genome shotgun (WGS) entry which is preliminary data.</text>
</comment>
<dbReference type="PANTHER" id="PTHR43639:SF1">
    <property type="entry name" value="SHORT-CHAIN DEHYDROGENASE_REDUCTASE FAMILY PROTEIN"/>
    <property type="match status" value="1"/>
</dbReference>
<proteinExistence type="inferred from homology"/>
<sequence>MEIGSAMILVTTAGSQIGSNLAMHFSSLGATVIICDTNKRLLDETYQRCHSISDRIHQFPLSDYSIQSIQQLFQLIDTNCHASPDVLINSFTAEAMPDIFDHSASHVFSQHLAVMANTLFAFSQATAERMKNEGKNGVIVNVIGYADQQVIAGFDNASSMVSGFTQSWAKELSPFNIRIGGVVPASAKNGQHWAEVQDDLIRNTEYIVTNDYFSGRVVAA</sequence>
<dbReference type="STRING" id="1461322.OJ16_04485"/>